<dbReference type="SMART" id="SM00739">
    <property type="entry name" value="KOW"/>
    <property type="match status" value="2"/>
</dbReference>
<proteinExistence type="predicted"/>
<comment type="caution">
    <text evidence="3">The sequence shown here is derived from an EMBL/GenBank/DDBJ whole genome shotgun (WGS) entry which is preliminary data.</text>
</comment>
<dbReference type="CDD" id="cd00380">
    <property type="entry name" value="KOW"/>
    <property type="match status" value="1"/>
</dbReference>
<feature type="region of interest" description="Disordered" evidence="1">
    <location>
        <begin position="1"/>
        <end position="67"/>
    </location>
</feature>
<dbReference type="InterPro" id="IPR005824">
    <property type="entry name" value="KOW"/>
</dbReference>
<dbReference type="InterPro" id="IPR008991">
    <property type="entry name" value="Translation_prot_SH3-like_sf"/>
</dbReference>
<gene>
    <name evidence="3" type="ORF">GGX14DRAFT_389938</name>
</gene>
<accession>A0AAD6VQT7</accession>
<evidence type="ECO:0000259" key="2">
    <source>
        <dbReference type="SMART" id="SM00739"/>
    </source>
</evidence>
<name>A0AAD6VQT7_9AGAR</name>
<keyword evidence="4" id="KW-1185">Reference proteome</keyword>
<evidence type="ECO:0000313" key="3">
    <source>
        <dbReference type="EMBL" id="KAJ7219359.1"/>
    </source>
</evidence>
<organism evidence="3 4">
    <name type="scientific">Mycena pura</name>
    <dbReference type="NCBI Taxonomy" id="153505"/>
    <lineage>
        <taxon>Eukaryota</taxon>
        <taxon>Fungi</taxon>
        <taxon>Dikarya</taxon>
        <taxon>Basidiomycota</taxon>
        <taxon>Agaricomycotina</taxon>
        <taxon>Agaricomycetes</taxon>
        <taxon>Agaricomycetidae</taxon>
        <taxon>Agaricales</taxon>
        <taxon>Marasmiineae</taxon>
        <taxon>Mycenaceae</taxon>
        <taxon>Mycena</taxon>
    </lineage>
</organism>
<reference evidence="3" key="1">
    <citation type="submission" date="2023-03" db="EMBL/GenBank/DDBJ databases">
        <title>Massive genome expansion in bonnet fungi (Mycena s.s.) driven by repeated elements and novel gene families across ecological guilds.</title>
        <authorList>
            <consortium name="Lawrence Berkeley National Laboratory"/>
            <person name="Harder C.B."/>
            <person name="Miyauchi S."/>
            <person name="Viragh M."/>
            <person name="Kuo A."/>
            <person name="Thoen E."/>
            <person name="Andreopoulos B."/>
            <person name="Lu D."/>
            <person name="Skrede I."/>
            <person name="Drula E."/>
            <person name="Henrissat B."/>
            <person name="Morin E."/>
            <person name="Kohler A."/>
            <person name="Barry K."/>
            <person name="LaButti K."/>
            <person name="Morin E."/>
            <person name="Salamov A."/>
            <person name="Lipzen A."/>
            <person name="Mereny Z."/>
            <person name="Hegedus B."/>
            <person name="Baldrian P."/>
            <person name="Stursova M."/>
            <person name="Weitz H."/>
            <person name="Taylor A."/>
            <person name="Grigoriev I.V."/>
            <person name="Nagy L.G."/>
            <person name="Martin F."/>
            <person name="Kauserud H."/>
        </authorList>
    </citation>
    <scope>NUCLEOTIDE SEQUENCE</scope>
    <source>
        <strain evidence="3">9144</strain>
    </source>
</reference>
<sequence>MAASVAADDDVEVDDDHYRPGTPPASRSPTPPRKRQRVNERSEIPKGVLRLLDLEAREDSDTEDDDDDVREAAGAFIDDEPNHDLVFPYELPFRDADRTTAREDADFLRELGASFEEEAQSEQEQVRREREVHDDVSHIPPMINAPLHTFYLSSHWEHCLVDFMGMLDGIALVGTPGPSSRVVFFETSELAAVANAVRSWMWAHRVWFRGPQVISPFEVAPLLNIPLGSAPDLSDRRYLDVRYSCFGHLKSAVMGGLYRNDLVFIDQLGYDRIWVVPRFHLAPPVLPTQSAPAVRSNQPRPPRRLLDVDALMRERPEERLVFSHRGTRCRWGSCLFALPCGLEILPLGLKHVTLRARPGEDEVDLFMVSNCAEIDALFTGPSCALQEGDRVLVMDEQFRFNGDGGHIVSIFDRREGGARVRMAVVSRLWDVADLVPTRCFVQPVSSLRLHVLSWPRAVNVGDRVVVVAGSGFRGYSGRIFEFPTPASIRFESLEPETLELDVVLRHVRLDFRRGDVVRVIRGEHKDKIGLVVALHVAGDMELYVCDGARINNCLRPSYTTAGAVFSACTDSGVDLSAEEHATIRVPTHDVAFVPLDNSGFQLSGISSEWAHRSVQSRREAAMSLDRVRHKWELDLMRTGRFVIGMFVRIIGKNQKKGQFGMIQDYRRTVPAPDGDGLLDQDTEWGDIRKDVRISVRMDGSYLVEDLTLDNVVEREWVYSLRSTSIAVLTACSSSLAVLMALLLQEFRKVKPFEQEVPDLREPSPPILQLSDLTDAELHALSGSMFSPAISRPDIGETTGFWLTHPNLVGKRINVRVESLEFLYNLVKQPNVGNKIGPKVTKVANLCGYLRPFGRAVPVREAGSFVLHFLARGRDANVPIVALRPLRTTPVPGEPGAVSCISARRCRVIVIGPDVSGDHSRIGEYAETIPSSPPSITDIVRVRFAWVRLSDGSHRQVNAEYHIECLCHSLNQDTPAPADVPPVTRTDFDKKN</sequence>
<dbReference type="Proteomes" id="UP001219525">
    <property type="component" value="Unassembled WGS sequence"/>
</dbReference>
<evidence type="ECO:0000313" key="4">
    <source>
        <dbReference type="Proteomes" id="UP001219525"/>
    </source>
</evidence>
<evidence type="ECO:0000256" key="1">
    <source>
        <dbReference type="SAM" id="MobiDB-lite"/>
    </source>
</evidence>
<dbReference type="AlphaFoldDB" id="A0AAD6VQT7"/>
<feature type="domain" description="KOW" evidence="2">
    <location>
        <begin position="384"/>
        <end position="413"/>
    </location>
</feature>
<dbReference type="SUPFAM" id="SSF50104">
    <property type="entry name" value="Translation proteins SH3-like domain"/>
    <property type="match status" value="1"/>
</dbReference>
<dbReference type="EMBL" id="JARJCW010000011">
    <property type="protein sequence ID" value="KAJ7219359.1"/>
    <property type="molecule type" value="Genomic_DNA"/>
</dbReference>
<protein>
    <recommendedName>
        <fullName evidence="2">KOW domain-containing protein</fullName>
    </recommendedName>
</protein>
<feature type="domain" description="KOW" evidence="2">
    <location>
        <begin position="510"/>
        <end position="537"/>
    </location>
</feature>